<protein>
    <submittedName>
        <fullName evidence="8">Polyprenol-phosphate-mannose-dependent alpha-(1-2)-phosphatidylinositol pentamannoside mannosyltransferase</fullName>
        <ecNumber evidence="8">2.4.1.-</ecNumber>
    </submittedName>
</protein>
<dbReference type="Pfam" id="PF09594">
    <property type="entry name" value="GT87"/>
    <property type="match status" value="1"/>
</dbReference>
<comment type="subcellular location">
    <subcellularLocation>
        <location evidence="1">Cell membrane</location>
        <topology evidence="1">Multi-pass membrane protein</topology>
    </subcellularLocation>
</comment>
<gene>
    <name evidence="8" type="primary">pimE</name>
    <name evidence="8" type="ORF">RHRU231_930099</name>
</gene>
<keyword evidence="5" id="KW-1133">Transmembrane helix</keyword>
<evidence type="ECO:0000256" key="5">
    <source>
        <dbReference type="ARBA" id="ARBA00022989"/>
    </source>
</evidence>
<dbReference type="Proteomes" id="UP000042997">
    <property type="component" value="Unassembled WGS sequence"/>
</dbReference>
<name>A0A098BVG8_9NOCA</name>
<accession>A0A098BVG8</accession>
<keyword evidence="8" id="KW-0328">Glycosyltransferase</keyword>
<evidence type="ECO:0000256" key="3">
    <source>
        <dbReference type="ARBA" id="ARBA00022679"/>
    </source>
</evidence>
<evidence type="ECO:0000256" key="6">
    <source>
        <dbReference type="ARBA" id="ARBA00023136"/>
    </source>
</evidence>
<reference evidence="8 9" key="1">
    <citation type="journal article" date="2014" name="Genome Announc.">
        <title>Draft Genome Sequence of Propane- and Butane-Oxidizing Actinobacterium Rhodococcus ruber IEGM 231.</title>
        <authorList>
            <person name="Ivshina I.B."/>
            <person name="Kuyukina M.S."/>
            <person name="Krivoruchko A.V."/>
            <person name="Barbe V."/>
            <person name="Fischer C."/>
        </authorList>
    </citation>
    <scope>NUCLEOTIDE SEQUENCE [LARGE SCALE GENOMIC DNA]</scope>
</reference>
<evidence type="ECO:0000256" key="2">
    <source>
        <dbReference type="ARBA" id="ARBA00022475"/>
    </source>
</evidence>
<keyword evidence="4" id="KW-0812">Transmembrane</keyword>
<keyword evidence="2" id="KW-1003">Cell membrane</keyword>
<evidence type="ECO:0000313" key="9">
    <source>
        <dbReference type="Proteomes" id="UP000042997"/>
    </source>
</evidence>
<keyword evidence="3 8" id="KW-0808">Transferase</keyword>
<dbReference type="OrthoDB" id="9774600at2"/>
<dbReference type="EC" id="2.4.1.-" evidence="8"/>
<evidence type="ECO:0000313" key="8">
    <source>
        <dbReference type="EMBL" id="CDZ92220.1"/>
    </source>
</evidence>
<evidence type="ECO:0000256" key="4">
    <source>
        <dbReference type="ARBA" id="ARBA00022692"/>
    </source>
</evidence>
<dbReference type="AlphaFoldDB" id="A0A098BVG8"/>
<evidence type="ECO:0000256" key="7">
    <source>
        <dbReference type="ARBA" id="ARBA00024033"/>
    </source>
</evidence>
<evidence type="ECO:0000256" key="1">
    <source>
        <dbReference type="ARBA" id="ARBA00004651"/>
    </source>
</evidence>
<dbReference type="eggNOG" id="COG1051">
    <property type="taxonomic scope" value="Bacteria"/>
</dbReference>
<dbReference type="GO" id="GO:0016758">
    <property type="term" value="F:hexosyltransferase activity"/>
    <property type="evidence" value="ECO:0007669"/>
    <property type="project" value="InterPro"/>
</dbReference>
<sequence>MSDPVRPHRLWWCAALLAVSVGVRLAWNFLTPNGMNLVDLHVYVDGSAALLRGELYDFTYTRDTPEFSLPFTYPPFAALVFFPLHYLPFPVVGVLWQLLTVAALFGILRICLELLFGPAAHSAHWTAVALGWTAVGIWTEPIRTTLDYGQVNVFLAFGVMVAVRSNRWWLSGGLVGVLAGIKLTPAVAGLYLVARRRWSAAFFSAAVFVVTVAVSWLALGEQARTYFTTLFGDAERIGPVGSVWNQSVRGALSRIVGHDVGTGPLWLAAVAVSAALAFAAWRALGPDDRLGTVVVVELFGLLVSPISWMHHWVWVLPMLVWLVYGPLADRRGARVLAGVWAVLTVVGVPWLLGLAQDSMWDISRPAVLAWAGACNVLGVLAVYVWTILARRIPARHPAPAVSVSRGPARRSSGPVPRPTR</sequence>
<dbReference type="NCBIfam" id="NF009915">
    <property type="entry name" value="PRK13375.1"/>
    <property type="match status" value="1"/>
</dbReference>
<dbReference type="InterPro" id="IPR018584">
    <property type="entry name" value="GT87"/>
</dbReference>
<organism evidence="8 9">
    <name type="scientific">Rhodococcus ruber</name>
    <dbReference type="NCBI Taxonomy" id="1830"/>
    <lineage>
        <taxon>Bacteria</taxon>
        <taxon>Bacillati</taxon>
        <taxon>Actinomycetota</taxon>
        <taxon>Actinomycetes</taxon>
        <taxon>Mycobacteriales</taxon>
        <taxon>Nocardiaceae</taxon>
        <taxon>Rhodococcus</taxon>
    </lineage>
</organism>
<dbReference type="KEGG" id="rrz:CS378_23285"/>
<dbReference type="RefSeq" id="WP_010592483.1">
    <property type="nucleotide sequence ID" value="NZ_CP024315.1"/>
</dbReference>
<dbReference type="EMBL" id="CCSD01000109">
    <property type="protein sequence ID" value="CDZ92220.1"/>
    <property type="molecule type" value="Genomic_DNA"/>
</dbReference>
<keyword evidence="6" id="KW-0472">Membrane</keyword>
<dbReference type="GO" id="GO:0005886">
    <property type="term" value="C:plasma membrane"/>
    <property type="evidence" value="ECO:0007669"/>
    <property type="project" value="UniProtKB-SubCell"/>
</dbReference>
<comment type="similarity">
    <text evidence="7">Belongs to the glycosyltransferase 87 family.</text>
</comment>
<proteinExistence type="inferred from homology"/>